<dbReference type="RefSeq" id="WP_057781365.1">
    <property type="nucleotide sequence ID" value="NZ_JAGGJQ010000013.1"/>
</dbReference>
<dbReference type="EMBL" id="JAUSUU010000014">
    <property type="protein sequence ID" value="MDQ0337142.1"/>
    <property type="molecule type" value="Genomic_DNA"/>
</dbReference>
<keyword evidence="1" id="KW-0732">Signal</keyword>
<sequence>MKYIPLLSLFFLALTLTNCSDDDSYTETDTTDDTTTDGTTSNSDYTVGLKLNTSEAEDAYTLFSPLRSMNTYLIDNCGDLMYTWASDYLPAHSFYLLENGYLLRPGDVGSTSFVAGGQGGIIELLDAEGTVVWDYDVASTTELQHHDVEYMDNGNILVIAWEKKTATEVATAGRTDYISELWSEKIIEIQPDLTAGTGEVIWEWHAWDHIVQDEDATADNYGVVADNPGLLNINYDYESDEEADWLHFNAIDYNETLDQIVVSSRSYSEFYIIDHSTTTAEAATHEGGTHGQGGDFLYRWGNPQTYDQGSSSDQQLFNQHDANWIDTDYIDGGMIMVFNNQAGSATGSSYSSVNVIDTEVSADGSYTLEDGAYTPSAFQWTYTDETPSNMFSPYISGARRLSNGNTLIGVGSSGTFTEVNYAGETVWEYVNPVSESGIVDQYAVASSNSVFRVSKYATDYVGLENYALSNQGTIESGSDYTCE</sequence>
<dbReference type="GO" id="GO:0004062">
    <property type="term" value="F:aryl sulfotransferase activity"/>
    <property type="evidence" value="ECO:0007669"/>
    <property type="project" value="InterPro"/>
</dbReference>
<feature type="chain" id="PRO_5040835886" description="Arylsulfotransferase (ASST)" evidence="1">
    <location>
        <begin position="21"/>
        <end position="483"/>
    </location>
</feature>
<organism evidence="2 4">
    <name type="scientific">Formosa algae</name>
    <dbReference type="NCBI Taxonomy" id="225843"/>
    <lineage>
        <taxon>Bacteria</taxon>
        <taxon>Pseudomonadati</taxon>
        <taxon>Bacteroidota</taxon>
        <taxon>Flavobacteriia</taxon>
        <taxon>Flavobacteriales</taxon>
        <taxon>Flavobacteriaceae</taxon>
        <taxon>Formosa</taxon>
    </lineage>
</organism>
<evidence type="ECO:0000313" key="4">
    <source>
        <dbReference type="Proteomes" id="UP001138672"/>
    </source>
</evidence>
<dbReference type="PANTHER" id="PTHR35340:SF5">
    <property type="entry name" value="ASST-DOMAIN-CONTAINING PROTEIN"/>
    <property type="match status" value="1"/>
</dbReference>
<keyword evidence="5" id="KW-1185">Reference proteome</keyword>
<dbReference type="Proteomes" id="UP001231587">
    <property type="component" value="Unassembled WGS sequence"/>
</dbReference>
<evidence type="ECO:0000313" key="3">
    <source>
        <dbReference type="EMBL" id="MDQ0337142.1"/>
    </source>
</evidence>
<dbReference type="InterPro" id="IPR053143">
    <property type="entry name" value="Arylsulfate_ST"/>
</dbReference>
<name>A0A9X0YMU3_9FLAO</name>
<reference evidence="2" key="1">
    <citation type="submission" date="2021-03" db="EMBL/GenBank/DDBJ databases">
        <title>Genomic Encyclopedia of Type Strains, Phase IV (KMG-IV): sequencing the most valuable type-strain genomes for metagenomic binning, comparative biology and taxonomic classification.</title>
        <authorList>
            <person name="Goeker M."/>
        </authorList>
    </citation>
    <scope>NUCLEOTIDE SEQUENCE</scope>
    <source>
        <strain evidence="2">DSM 15523</strain>
        <strain evidence="3 5">DSM 16476</strain>
    </source>
</reference>
<accession>A0A9X0YMU3</accession>
<feature type="signal peptide" evidence="1">
    <location>
        <begin position="1"/>
        <end position="20"/>
    </location>
</feature>
<evidence type="ECO:0008006" key="6">
    <source>
        <dbReference type="Google" id="ProtNLM"/>
    </source>
</evidence>
<evidence type="ECO:0000313" key="5">
    <source>
        <dbReference type="Proteomes" id="UP001231587"/>
    </source>
</evidence>
<dbReference type="OrthoDB" id="264813at2"/>
<evidence type="ECO:0000256" key="1">
    <source>
        <dbReference type="SAM" id="SignalP"/>
    </source>
</evidence>
<dbReference type="InterPro" id="IPR010262">
    <property type="entry name" value="Arylsulfotransferase_bact"/>
</dbReference>
<gene>
    <name evidence="2" type="ORF">J2Z56_003595</name>
    <name evidence="3" type="ORF">J2Z57_003604</name>
</gene>
<protein>
    <recommendedName>
        <fullName evidence="6">Arylsulfotransferase (ASST)</fullName>
    </recommendedName>
</protein>
<dbReference type="EMBL" id="JAGGJQ010000013">
    <property type="protein sequence ID" value="MBP1841657.1"/>
    <property type="molecule type" value="Genomic_DNA"/>
</dbReference>
<dbReference type="AlphaFoldDB" id="A0A9X0YMU3"/>
<proteinExistence type="predicted"/>
<evidence type="ECO:0000313" key="2">
    <source>
        <dbReference type="EMBL" id="MBP1841657.1"/>
    </source>
</evidence>
<dbReference type="PANTHER" id="PTHR35340">
    <property type="entry name" value="PQQ ENZYME REPEAT PROTEIN-RELATED"/>
    <property type="match status" value="1"/>
</dbReference>
<comment type="caution">
    <text evidence="2">The sequence shown here is derived from an EMBL/GenBank/DDBJ whole genome shotgun (WGS) entry which is preliminary data.</text>
</comment>
<dbReference type="Proteomes" id="UP001138672">
    <property type="component" value="Unassembled WGS sequence"/>
</dbReference>
<dbReference type="Pfam" id="PF05935">
    <property type="entry name" value="Arylsulfotrans"/>
    <property type="match status" value="1"/>
</dbReference>